<organism evidence="1 2">
    <name type="scientific">Legionella drozanskii LLAP-1</name>
    <dbReference type="NCBI Taxonomy" id="1212489"/>
    <lineage>
        <taxon>Bacteria</taxon>
        <taxon>Pseudomonadati</taxon>
        <taxon>Pseudomonadota</taxon>
        <taxon>Gammaproteobacteria</taxon>
        <taxon>Legionellales</taxon>
        <taxon>Legionellaceae</taxon>
        <taxon>Legionella</taxon>
    </lineage>
</organism>
<reference evidence="1 2" key="1">
    <citation type="submission" date="2015-11" db="EMBL/GenBank/DDBJ databases">
        <title>Genomic analysis of 38 Legionella species identifies large and diverse effector repertoires.</title>
        <authorList>
            <person name="Burstein D."/>
            <person name="Amaro F."/>
            <person name="Zusman T."/>
            <person name="Lifshitz Z."/>
            <person name="Cohen O."/>
            <person name="Gilbert J.A."/>
            <person name="Pupko T."/>
            <person name="Shuman H.A."/>
            <person name="Segal G."/>
        </authorList>
    </citation>
    <scope>NUCLEOTIDE SEQUENCE [LARGE SCALE GENOMIC DNA]</scope>
    <source>
        <strain evidence="1 2">ATCC 700990</strain>
    </source>
</reference>
<sequence length="345" mass="39219">MILNKSDYTPEHLWELITKQILEGDYTNHDLLLELIVSDTDMRNGFQDQKREIEQQASTNSNAQYLTAIFAPDLPSRISLFDKAIEMENTKAMIIRAMLYLEDSDTVVTKVDKVEGFKLMKRAIELGDSEAMFVHALLNTNKANNKYVASSPKFKKAVEEAILLLETAIQLENPKAMLMFAKMHSEKKWGIFNLAKAIWLYEKAERFGCSDPELGKRYNSIDKELAQDLLNLIWDELIAGQPFSPSTISNLSAYCKDTIISRLKDAPQGSSLRFLKALKDNPHHPLCLILNNGKTDVMSEEFKSLMNHARSVVLTRETFFKLQSNSVVNQIPAEVEAHILSFLDI</sequence>
<dbReference type="InterPro" id="IPR011990">
    <property type="entry name" value="TPR-like_helical_dom_sf"/>
</dbReference>
<proteinExistence type="predicted"/>
<evidence type="ECO:0000313" key="2">
    <source>
        <dbReference type="Proteomes" id="UP000054736"/>
    </source>
</evidence>
<dbReference type="OrthoDB" id="5654327at2"/>
<dbReference type="SUPFAM" id="SSF81901">
    <property type="entry name" value="HCP-like"/>
    <property type="match status" value="1"/>
</dbReference>
<dbReference type="RefSeq" id="WP_058497083.1">
    <property type="nucleotide sequence ID" value="NZ_CAAAIU010000004.1"/>
</dbReference>
<accession>A0A0W0SMN8</accession>
<dbReference type="EMBL" id="LNXY01000031">
    <property type="protein sequence ID" value="KTC84646.1"/>
    <property type="molecule type" value="Genomic_DNA"/>
</dbReference>
<comment type="caution">
    <text evidence="1">The sequence shown here is derived from an EMBL/GenBank/DDBJ whole genome shotgun (WGS) entry which is preliminary data.</text>
</comment>
<dbReference type="STRING" id="1212489.Ldro_2810"/>
<dbReference type="Gene3D" id="1.25.40.10">
    <property type="entry name" value="Tetratricopeptide repeat domain"/>
    <property type="match status" value="1"/>
</dbReference>
<dbReference type="Proteomes" id="UP000054736">
    <property type="component" value="Unassembled WGS sequence"/>
</dbReference>
<dbReference type="PATRIC" id="fig|1212489.4.peg.2962"/>
<protein>
    <submittedName>
        <fullName evidence="1">Uncharacterized protein</fullName>
    </submittedName>
</protein>
<evidence type="ECO:0000313" key="1">
    <source>
        <dbReference type="EMBL" id="KTC84646.1"/>
    </source>
</evidence>
<dbReference type="AlphaFoldDB" id="A0A0W0SMN8"/>
<keyword evidence="2" id="KW-1185">Reference proteome</keyword>
<name>A0A0W0SMN8_9GAMM</name>
<gene>
    <name evidence="1" type="ORF">Ldro_2810</name>
</gene>